<proteinExistence type="predicted"/>
<evidence type="ECO:0000313" key="1">
    <source>
        <dbReference type="EMBL" id="MDD7966113.1"/>
    </source>
</evidence>
<dbReference type="EMBL" id="JAQZAO010000005">
    <property type="protein sequence ID" value="MDD7966113.1"/>
    <property type="molecule type" value="Genomic_DNA"/>
</dbReference>
<name>A0ABT5STE3_9PSEU</name>
<evidence type="ECO:0008006" key="3">
    <source>
        <dbReference type="Google" id="ProtNLM"/>
    </source>
</evidence>
<dbReference type="RefSeq" id="WP_274200648.1">
    <property type="nucleotide sequence ID" value="NZ_JAQZAO010000005.1"/>
</dbReference>
<comment type="caution">
    <text evidence="1">The sequence shown here is derived from an EMBL/GenBank/DDBJ whole genome shotgun (WGS) entry which is preliminary data.</text>
</comment>
<protein>
    <recommendedName>
        <fullName evidence="3">HNH endonuclease</fullName>
    </recommendedName>
</protein>
<dbReference type="Proteomes" id="UP001300763">
    <property type="component" value="Unassembled WGS sequence"/>
</dbReference>
<reference evidence="1 2" key="1">
    <citation type="submission" date="2023-02" db="EMBL/GenBank/DDBJ databases">
        <title>Genome sequencing required for Actinomycetospora new species description.</title>
        <authorList>
            <person name="Saimee Y."/>
            <person name="Duangmal K."/>
        </authorList>
    </citation>
    <scope>NUCLEOTIDE SEQUENCE [LARGE SCALE GENOMIC DNA]</scope>
    <source>
        <strain evidence="1 2">DW7H6</strain>
    </source>
</reference>
<evidence type="ECO:0000313" key="2">
    <source>
        <dbReference type="Proteomes" id="UP001300763"/>
    </source>
</evidence>
<accession>A0ABT5STE3</accession>
<gene>
    <name evidence="1" type="ORF">PGB27_12255</name>
</gene>
<keyword evidence="2" id="KW-1185">Reference proteome</keyword>
<sequence length="248" mass="28191">MSTRRGRGGQPCALCAHRPSSRRGEHVLPTWLIDARFPASDRPFTSGPTGQAIRSYDHFQRVMLPCCRECNSVLEHRFETPAHEAIERLLDGHEVPPGPDADLVRRWLLKTWLLLAHPRAEYKDSVLQGAVLRWRHAPWVFGWMVQGTEPPEGLSAWAFRYVTPYEKPEQPELVDLATGWRDGTFVEPEVFELALQTLNVVVVHHPGLRLELAAERRGELVRLWPAPRGTAITGLPTHHARPVLWRVG</sequence>
<organism evidence="1 2">
    <name type="scientific">Actinomycetospora lemnae</name>
    <dbReference type="NCBI Taxonomy" id="3019891"/>
    <lineage>
        <taxon>Bacteria</taxon>
        <taxon>Bacillati</taxon>
        <taxon>Actinomycetota</taxon>
        <taxon>Actinomycetes</taxon>
        <taxon>Pseudonocardiales</taxon>
        <taxon>Pseudonocardiaceae</taxon>
        <taxon>Actinomycetospora</taxon>
    </lineage>
</organism>